<dbReference type="AlphaFoldDB" id="A0A4V6NRG6"/>
<evidence type="ECO:0000313" key="10">
    <source>
        <dbReference type="Proteomes" id="UP000294911"/>
    </source>
</evidence>
<dbReference type="GO" id="GO:0003677">
    <property type="term" value="F:DNA binding"/>
    <property type="evidence" value="ECO:0007669"/>
    <property type="project" value="UniProtKB-KW"/>
</dbReference>
<dbReference type="InterPro" id="IPR007627">
    <property type="entry name" value="RNA_pol_sigma70_r2"/>
</dbReference>
<dbReference type="GO" id="GO:0006352">
    <property type="term" value="P:DNA-templated transcription initiation"/>
    <property type="evidence" value="ECO:0007669"/>
    <property type="project" value="InterPro"/>
</dbReference>
<feature type="region of interest" description="Disordered" evidence="6">
    <location>
        <begin position="324"/>
        <end position="515"/>
    </location>
</feature>
<dbReference type="InterPro" id="IPR027383">
    <property type="entry name" value="Znf_put"/>
</dbReference>
<dbReference type="InterPro" id="IPR039425">
    <property type="entry name" value="RNA_pol_sigma-70-like"/>
</dbReference>
<feature type="compositionally biased region" description="Low complexity" evidence="6">
    <location>
        <begin position="464"/>
        <end position="484"/>
    </location>
</feature>
<keyword evidence="3" id="KW-0731">Sigma factor</keyword>
<feature type="compositionally biased region" description="Pro residues" evidence="6">
    <location>
        <begin position="485"/>
        <end position="500"/>
    </location>
</feature>
<keyword evidence="5" id="KW-0804">Transcription</keyword>
<reference evidence="9 10" key="1">
    <citation type="submission" date="2019-03" db="EMBL/GenBank/DDBJ databases">
        <title>Genomic Encyclopedia of Type Strains, Phase IV (KMG-IV): sequencing the most valuable type-strain genomes for metagenomic binning, comparative biology and taxonomic classification.</title>
        <authorList>
            <person name="Goeker M."/>
        </authorList>
    </citation>
    <scope>NUCLEOTIDE SEQUENCE [LARGE SCALE GENOMIC DNA]</scope>
    <source>
        <strain evidence="9 10">DSM 45765</strain>
    </source>
</reference>
<evidence type="ECO:0000259" key="8">
    <source>
        <dbReference type="Pfam" id="PF13490"/>
    </source>
</evidence>
<dbReference type="InterPro" id="IPR036388">
    <property type="entry name" value="WH-like_DNA-bd_sf"/>
</dbReference>
<dbReference type="Pfam" id="PF13490">
    <property type="entry name" value="zf-HC2"/>
    <property type="match status" value="1"/>
</dbReference>
<dbReference type="GO" id="GO:0016987">
    <property type="term" value="F:sigma factor activity"/>
    <property type="evidence" value="ECO:0007669"/>
    <property type="project" value="UniProtKB-KW"/>
</dbReference>
<evidence type="ECO:0000259" key="7">
    <source>
        <dbReference type="Pfam" id="PF04542"/>
    </source>
</evidence>
<dbReference type="PANTHER" id="PTHR43133:SF8">
    <property type="entry name" value="RNA POLYMERASE SIGMA FACTOR HI_1459-RELATED"/>
    <property type="match status" value="1"/>
</dbReference>
<organism evidence="9 10">
    <name type="scientific">Tamaricihabitans halophyticus</name>
    <dbReference type="NCBI Taxonomy" id="1262583"/>
    <lineage>
        <taxon>Bacteria</taxon>
        <taxon>Bacillati</taxon>
        <taxon>Actinomycetota</taxon>
        <taxon>Actinomycetes</taxon>
        <taxon>Pseudonocardiales</taxon>
        <taxon>Pseudonocardiaceae</taxon>
        <taxon>Tamaricihabitans</taxon>
    </lineage>
</organism>
<dbReference type="InterPro" id="IPR013324">
    <property type="entry name" value="RNA_pol_sigma_r3/r4-like"/>
</dbReference>
<dbReference type="SUPFAM" id="SSF88946">
    <property type="entry name" value="Sigma2 domain of RNA polymerase sigma factors"/>
    <property type="match status" value="1"/>
</dbReference>
<evidence type="ECO:0000256" key="4">
    <source>
        <dbReference type="ARBA" id="ARBA00023125"/>
    </source>
</evidence>
<proteinExistence type="inferred from homology"/>
<dbReference type="Pfam" id="PF04542">
    <property type="entry name" value="Sigma70_r2"/>
    <property type="match status" value="1"/>
</dbReference>
<dbReference type="EMBL" id="SLXQ01000001">
    <property type="protein sequence ID" value="TCP57166.1"/>
    <property type="molecule type" value="Genomic_DNA"/>
</dbReference>
<evidence type="ECO:0000256" key="1">
    <source>
        <dbReference type="ARBA" id="ARBA00010641"/>
    </source>
</evidence>
<dbReference type="Gene3D" id="1.10.10.1320">
    <property type="entry name" value="Anti-sigma factor, zinc-finger domain"/>
    <property type="match status" value="1"/>
</dbReference>
<dbReference type="PRINTS" id="PR01217">
    <property type="entry name" value="PRICHEXTENSN"/>
</dbReference>
<evidence type="ECO:0000256" key="3">
    <source>
        <dbReference type="ARBA" id="ARBA00023082"/>
    </source>
</evidence>
<dbReference type="Gene3D" id="1.10.10.10">
    <property type="entry name" value="Winged helix-like DNA-binding domain superfamily/Winged helix DNA-binding domain"/>
    <property type="match status" value="1"/>
</dbReference>
<evidence type="ECO:0000256" key="5">
    <source>
        <dbReference type="ARBA" id="ARBA00023163"/>
    </source>
</evidence>
<feature type="compositionally biased region" description="Low complexity" evidence="6">
    <location>
        <begin position="418"/>
        <end position="456"/>
    </location>
</feature>
<evidence type="ECO:0000256" key="6">
    <source>
        <dbReference type="SAM" id="MobiDB-lite"/>
    </source>
</evidence>
<gene>
    <name evidence="9" type="ORF">EV191_1011118</name>
</gene>
<keyword evidence="4" id="KW-0238">DNA-binding</keyword>
<dbReference type="PANTHER" id="PTHR43133">
    <property type="entry name" value="RNA POLYMERASE ECF-TYPE SIGMA FACTO"/>
    <property type="match status" value="1"/>
</dbReference>
<keyword evidence="2" id="KW-0805">Transcription regulation</keyword>
<dbReference type="Gene3D" id="1.10.1740.10">
    <property type="match status" value="1"/>
</dbReference>
<feature type="domain" description="Putative zinc-finger" evidence="8">
    <location>
        <begin position="207"/>
        <end position="241"/>
    </location>
</feature>
<sequence length="515" mass="54520">MDDHGGRAGHLGRRLLGRQRAAGDDTALLRRIRAGHDAAYGELFAQHADAVRRFAGSLTTDRAEAEDLTAETFFRVLQALRRGSGPTEHVRAYLLTVARRVAAEWWLQRRDVPVTDDELSRRVGVGGDTSGRSAEQKLITTAFTSLPERWRSVLWHVEVEGERPAVVASRFGLSVNATAALARRARQGLRAAYLQAHLSRHAGPHDCRSTVAKLGAYTAGTLRGGEERRVREHLASCVTCQSSHDELRDVCFALRAHAGALLVPAALGALAVQQAGASSGFGALVHGAFAGARMKVGMALASGAVVGAVGLSAVPFTDDGSNTAFQLPGSPTDRLTVVTTTPGPPSGDAVRPPTETRPISPPPAEPPEPSGSSAEREQSESARPPVPSGAQQAPAEPDGQGERPDARLDTPLDDSVESSRSTLSSTLSEPSPELPSSELPSSEVPSSELPSTDFPSIEPPSSEPPSTSEPPATTTPTTPTSPTVINPPPRPPCLPPPWYPGQPWEWYPPVDCLPR</sequence>
<feature type="compositionally biased region" description="Basic and acidic residues" evidence="6">
    <location>
        <begin position="400"/>
        <end position="410"/>
    </location>
</feature>
<name>A0A4V6NRG6_9PSEU</name>
<evidence type="ECO:0000256" key="2">
    <source>
        <dbReference type="ARBA" id="ARBA00023015"/>
    </source>
</evidence>
<comment type="caution">
    <text evidence="9">The sequence shown here is derived from an EMBL/GenBank/DDBJ whole genome shotgun (WGS) entry which is preliminary data.</text>
</comment>
<keyword evidence="10" id="KW-1185">Reference proteome</keyword>
<accession>A0A4V6NRG6</accession>
<dbReference type="InterPro" id="IPR041916">
    <property type="entry name" value="Anti_sigma_zinc_sf"/>
</dbReference>
<feature type="compositionally biased region" description="Pro residues" evidence="6">
    <location>
        <begin position="359"/>
        <end position="369"/>
    </location>
</feature>
<feature type="domain" description="RNA polymerase sigma-70 region 2" evidence="7">
    <location>
        <begin position="43"/>
        <end position="110"/>
    </location>
</feature>
<comment type="similarity">
    <text evidence="1">Belongs to the sigma-70 factor family. ECF subfamily.</text>
</comment>
<dbReference type="NCBIfam" id="TIGR02937">
    <property type="entry name" value="sigma70-ECF"/>
    <property type="match status" value="1"/>
</dbReference>
<protein>
    <submittedName>
        <fullName evidence="9">RNA polymerase sigma factor (Sigma-70 family)</fullName>
    </submittedName>
</protein>
<dbReference type="SUPFAM" id="SSF88659">
    <property type="entry name" value="Sigma3 and sigma4 domains of RNA polymerase sigma factors"/>
    <property type="match status" value="1"/>
</dbReference>
<evidence type="ECO:0000313" key="9">
    <source>
        <dbReference type="EMBL" id="TCP57166.1"/>
    </source>
</evidence>
<dbReference type="Proteomes" id="UP000294911">
    <property type="component" value="Unassembled WGS sequence"/>
</dbReference>
<dbReference type="InterPro" id="IPR013325">
    <property type="entry name" value="RNA_pol_sigma_r2"/>
</dbReference>
<dbReference type="InterPro" id="IPR014284">
    <property type="entry name" value="RNA_pol_sigma-70_dom"/>
</dbReference>